<evidence type="ECO:0000313" key="3">
    <source>
        <dbReference type="Proteomes" id="UP001066276"/>
    </source>
</evidence>
<feature type="region of interest" description="Disordered" evidence="1">
    <location>
        <begin position="1"/>
        <end position="71"/>
    </location>
</feature>
<accession>A0AAV7MBV5</accession>
<organism evidence="2 3">
    <name type="scientific">Pleurodeles waltl</name>
    <name type="common">Iberian ribbed newt</name>
    <dbReference type="NCBI Taxonomy" id="8319"/>
    <lineage>
        <taxon>Eukaryota</taxon>
        <taxon>Metazoa</taxon>
        <taxon>Chordata</taxon>
        <taxon>Craniata</taxon>
        <taxon>Vertebrata</taxon>
        <taxon>Euteleostomi</taxon>
        <taxon>Amphibia</taxon>
        <taxon>Batrachia</taxon>
        <taxon>Caudata</taxon>
        <taxon>Salamandroidea</taxon>
        <taxon>Salamandridae</taxon>
        <taxon>Pleurodelinae</taxon>
        <taxon>Pleurodeles</taxon>
    </lineage>
</organism>
<sequence>MAPKNPPGTRGKPGAGATEGRQPLSLGAASNDGRRLISKLQGAHLRKRPDQLEDSILESGYRGDLQPGDGPVIPDIFKAPQQGKRLMAPAGKGATSSTTSSQQNWPQDSTVVQSELDAKPSHVSDNIIVVLEDSAVAGISDVAFKSNFETSVPVRGCRVHTPHSGAQNTSENVSPPQHSEGMRHNGEVALAQQHNGEGQRIYGGSHEAIIDTRPSKGFEPGQGEDAENFFSINPGRWKTISTELDSSISTTTSKVGLSETASKKGSKKAEFGKRERDTAGKKKKKSARGTRAMSWDYYATQQLHYNVDVPSKDSTDLVPGPVELLENPSLHLIYQTMMLQHKQTQSGMQEGQDC</sequence>
<feature type="region of interest" description="Disordered" evidence="1">
    <location>
        <begin position="248"/>
        <end position="291"/>
    </location>
</feature>
<feature type="region of interest" description="Disordered" evidence="1">
    <location>
        <begin position="159"/>
        <end position="182"/>
    </location>
</feature>
<dbReference type="EMBL" id="JANPWB010000014">
    <property type="protein sequence ID" value="KAJ1100574.1"/>
    <property type="molecule type" value="Genomic_DNA"/>
</dbReference>
<feature type="compositionally biased region" description="Polar residues" evidence="1">
    <location>
        <begin position="102"/>
        <end position="113"/>
    </location>
</feature>
<reference evidence="2" key="1">
    <citation type="journal article" date="2022" name="bioRxiv">
        <title>Sequencing and chromosome-scale assembly of the giantPleurodeles waltlgenome.</title>
        <authorList>
            <person name="Brown T."/>
            <person name="Elewa A."/>
            <person name="Iarovenko S."/>
            <person name="Subramanian E."/>
            <person name="Araus A.J."/>
            <person name="Petzold A."/>
            <person name="Susuki M."/>
            <person name="Suzuki K.-i.T."/>
            <person name="Hayashi T."/>
            <person name="Toyoda A."/>
            <person name="Oliveira C."/>
            <person name="Osipova E."/>
            <person name="Leigh N.D."/>
            <person name="Simon A."/>
            <person name="Yun M.H."/>
        </authorList>
    </citation>
    <scope>NUCLEOTIDE SEQUENCE</scope>
    <source>
        <strain evidence="2">20211129_DDA</strain>
        <tissue evidence="2">Liver</tissue>
    </source>
</reference>
<feature type="compositionally biased region" description="Basic and acidic residues" evidence="1">
    <location>
        <begin position="267"/>
        <end position="280"/>
    </location>
</feature>
<protein>
    <submittedName>
        <fullName evidence="2">Uncharacterized protein</fullName>
    </submittedName>
</protein>
<gene>
    <name evidence="2" type="ORF">NDU88_005656</name>
</gene>
<dbReference type="Proteomes" id="UP001066276">
    <property type="component" value="Chromosome 10"/>
</dbReference>
<dbReference type="AlphaFoldDB" id="A0AAV7MBV5"/>
<proteinExistence type="predicted"/>
<keyword evidence="3" id="KW-1185">Reference proteome</keyword>
<feature type="compositionally biased region" description="Polar residues" evidence="1">
    <location>
        <begin position="164"/>
        <end position="177"/>
    </location>
</feature>
<comment type="caution">
    <text evidence="2">The sequence shown here is derived from an EMBL/GenBank/DDBJ whole genome shotgun (WGS) entry which is preliminary data.</text>
</comment>
<name>A0AAV7MBV5_PLEWA</name>
<evidence type="ECO:0000256" key="1">
    <source>
        <dbReference type="SAM" id="MobiDB-lite"/>
    </source>
</evidence>
<feature type="region of interest" description="Disordered" evidence="1">
    <location>
        <begin position="86"/>
        <end position="113"/>
    </location>
</feature>
<evidence type="ECO:0000313" key="2">
    <source>
        <dbReference type="EMBL" id="KAJ1100574.1"/>
    </source>
</evidence>